<dbReference type="GO" id="GO:0005874">
    <property type="term" value="C:microtubule"/>
    <property type="evidence" value="ECO:0007669"/>
    <property type="project" value="UniProtKB-KW"/>
</dbReference>
<name>A0A067PS36_9AGAM</name>
<evidence type="ECO:0000256" key="3">
    <source>
        <dbReference type="ARBA" id="ARBA00022701"/>
    </source>
</evidence>
<feature type="region of interest" description="Disordered" evidence="8">
    <location>
        <begin position="254"/>
        <end position="280"/>
    </location>
</feature>
<organism evidence="10 11">
    <name type="scientific">Jaapia argillacea MUCL 33604</name>
    <dbReference type="NCBI Taxonomy" id="933084"/>
    <lineage>
        <taxon>Eukaryota</taxon>
        <taxon>Fungi</taxon>
        <taxon>Dikarya</taxon>
        <taxon>Basidiomycota</taxon>
        <taxon>Agaricomycotina</taxon>
        <taxon>Agaricomycetes</taxon>
        <taxon>Agaricomycetidae</taxon>
        <taxon>Jaapiales</taxon>
        <taxon>Jaapiaceae</taxon>
        <taxon>Jaapia</taxon>
    </lineage>
</organism>
<dbReference type="Pfam" id="PF16641">
    <property type="entry name" value="CLIP1_ZNF"/>
    <property type="match status" value="1"/>
</dbReference>
<dbReference type="PROSITE" id="PS50158">
    <property type="entry name" value="ZF_CCHC"/>
    <property type="match status" value="1"/>
</dbReference>
<feature type="coiled-coil region" evidence="7">
    <location>
        <begin position="54"/>
        <end position="201"/>
    </location>
</feature>
<keyword evidence="2" id="KW-0963">Cytoplasm</keyword>
<feature type="region of interest" description="Disordered" evidence="8">
    <location>
        <begin position="424"/>
        <end position="452"/>
    </location>
</feature>
<dbReference type="GO" id="GO:0008270">
    <property type="term" value="F:zinc ion binding"/>
    <property type="evidence" value="ECO:0007669"/>
    <property type="project" value="UniProtKB-KW"/>
</dbReference>
<evidence type="ECO:0000313" key="10">
    <source>
        <dbReference type="EMBL" id="KDQ57549.1"/>
    </source>
</evidence>
<dbReference type="InterPro" id="IPR001878">
    <property type="entry name" value="Znf_CCHC"/>
</dbReference>
<dbReference type="OrthoDB" id="2130750at2759"/>
<keyword evidence="11" id="KW-1185">Reference proteome</keyword>
<dbReference type="HOGENOM" id="CLU_523805_0_0_1"/>
<evidence type="ECO:0000256" key="8">
    <source>
        <dbReference type="SAM" id="MobiDB-lite"/>
    </source>
</evidence>
<dbReference type="Proteomes" id="UP000027265">
    <property type="component" value="Unassembled WGS sequence"/>
</dbReference>
<dbReference type="GO" id="GO:0003676">
    <property type="term" value="F:nucleic acid binding"/>
    <property type="evidence" value="ECO:0007669"/>
    <property type="project" value="InterPro"/>
</dbReference>
<evidence type="ECO:0000256" key="1">
    <source>
        <dbReference type="ARBA" id="ARBA00004245"/>
    </source>
</evidence>
<dbReference type="InParanoid" id="A0A067PS36"/>
<evidence type="ECO:0000256" key="5">
    <source>
        <dbReference type="ARBA" id="ARBA00023212"/>
    </source>
</evidence>
<gene>
    <name evidence="10" type="ORF">JAAARDRAFT_267809</name>
</gene>
<keyword evidence="6" id="KW-0862">Zinc</keyword>
<evidence type="ECO:0000256" key="4">
    <source>
        <dbReference type="ARBA" id="ARBA00023054"/>
    </source>
</evidence>
<reference evidence="11" key="1">
    <citation type="journal article" date="2014" name="Proc. Natl. Acad. Sci. U.S.A.">
        <title>Extensive sampling of basidiomycete genomes demonstrates inadequacy of the white-rot/brown-rot paradigm for wood decay fungi.</title>
        <authorList>
            <person name="Riley R."/>
            <person name="Salamov A.A."/>
            <person name="Brown D.W."/>
            <person name="Nagy L.G."/>
            <person name="Floudas D."/>
            <person name="Held B.W."/>
            <person name="Levasseur A."/>
            <person name="Lombard V."/>
            <person name="Morin E."/>
            <person name="Otillar R."/>
            <person name="Lindquist E.A."/>
            <person name="Sun H."/>
            <person name="LaButti K.M."/>
            <person name="Schmutz J."/>
            <person name="Jabbour D."/>
            <person name="Luo H."/>
            <person name="Baker S.E."/>
            <person name="Pisabarro A.G."/>
            <person name="Walton J.D."/>
            <person name="Blanchette R.A."/>
            <person name="Henrissat B."/>
            <person name="Martin F."/>
            <person name="Cullen D."/>
            <person name="Hibbett D.S."/>
            <person name="Grigoriev I.V."/>
        </authorList>
    </citation>
    <scope>NUCLEOTIDE SEQUENCE [LARGE SCALE GENOMIC DNA]</scope>
    <source>
        <strain evidence="11">MUCL 33604</strain>
    </source>
</reference>
<dbReference type="Gene3D" id="4.10.60.10">
    <property type="entry name" value="Zinc finger, CCHC-type"/>
    <property type="match status" value="1"/>
</dbReference>
<feature type="domain" description="CCHC-type" evidence="9">
    <location>
        <begin position="500"/>
        <end position="514"/>
    </location>
</feature>
<dbReference type="InterPro" id="IPR032108">
    <property type="entry name" value="CLIP1_ZNF"/>
</dbReference>
<keyword evidence="3" id="KW-0493">Microtubule</keyword>
<evidence type="ECO:0000256" key="7">
    <source>
        <dbReference type="SAM" id="Coils"/>
    </source>
</evidence>
<protein>
    <recommendedName>
        <fullName evidence="9">CCHC-type domain-containing protein</fullName>
    </recommendedName>
</protein>
<dbReference type="EMBL" id="KL197719">
    <property type="protein sequence ID" value="KDQ57549.1"/>
    <property type="molecule type" value="Genomic_DNA"/>
</dbReference>
<evidence type="ECO:0000313" key="11">
    <source>
        <dbReference type="Proteomes" id="UP000027265"/>
    </source>
</evidence>
<dbReference type="AlphaFoldDB" id="A0A067PS36"/>
<dbReference type="STRING" id="933084.A0A067PS36"/>
<accession>A0A067PS36</accession>
<keyword evidence="6" id="KW-0479">Metal-binding</keyword>
<keyword evidence="4 7" id="KW-0175">Coiled coil</keyword>
<evidence type="ECO:0000256" key="6">
    <source>
        <dbReference type="PROSITE-ProRule" id="PRU00047"/>
    </source>
</evidence>
<keyword evidence="5" id="KW-0206">Cytoskeleton</keyword>
<comment type="subcellular location">
    <subcellularLocation>
        <location evidence="1">Cytoplasm</location>
        <location evidence="1">Cytoskeleton</location>
    </subcellularLocation>
</comment>
<sequence length="520" mass="59458">MNFVVLDRLSSADARRYEMEDLVAVLENQLRSHPSSRSDDASATASSSATLIDNEALRDQVQYLQRKVSNLEDVMQENHAKSEREENIIREKLRRYKEKEESIKKELEDGRTELDKAVRAEDTLKGRVQELEEALRESTVALENAQAEIEGLRGDLANYEGLDDDSPDKSLDHAQRGLNERARLHEEITRLKQELDDARKERLPADFLPDNRQLATDETFQAQLLIERANTQEFRQLAEQRMVELETLRKKLNRDLPLSNGRGDPSSSSSSKHDSSASRQEITGLKHIVQELQKDNLAIVQQNKVLTAENKLLLSETEKLREEIRSLEDNFEQSLLREERELNLGDSVLSSSDASSLQRALNELRAKQEVELEQLRKRHADAEMKSARVIHDLNKEVSELETLVESKIYREDELEREVDRLKDKLSRGQKKSSKSSIDPGEARLRVVSDQGPPPSIQGDVCEICERPGHDIFSCDLLKEEVPKKLQPLKINVTDPSEMYCEDCETHGHLSKDCPHSLDVF</sequence>
<keyword evidence="6" id="KW-0863">Zinc-finger</keyword>
<evidence type="ECO:0000259" key="9">
    <source>
        <dbReference type="PROSITE" id="PS50158"/>
    </source>
</evidence>
<evidence type="ECO:0000256" key="2">
    <source>
        <dbReference type="ARBA" id="ARBA00022490"/>
    </source>
</evidence>
<proteinExistence type="predicted"/>